<comment type="caution">
    <text evidence="8">The sequence shown here is derived from an EMBL/GenBank/DDBJ whole genome shotgun (WGS) entry which is preliminary data.</text>
</comment>
<gene>
    <name evidence="8" type="ORF">RISW2_05445</name>
</gene>
<organism evidence="8 9">
    <name type="scientific">Roseivivax isoporae LMG 25204</name>
    <dbReference type="NCBI Taxonomy" id="1449351"/>
    <lineage>
        <taxon>Bacteria</taxon>
        <taxon>Pseudomonadati</taxon>
        <taxon>Pseudomonadota</taxon>
        <taxon>Alphaproteobacteria</taxon>
        <taxon>Rhodobacterales</taxon>
        <taxon>Roseobacteraceae</taxon>
        <taxon>Roseivivax</taxon>
    </lineage>
</organism>
<evidence type="ECO:0000256" key="4">
    <source>
        <dbReference type="ARBA" id="ARBA00022692"/>
    </source>
</evidence>
<evidence type="ECO:0000256" key="5">
    <source>
        <dbReference type="ARBA" id="ARBA00022989"/>
    </source>
</evidence>
<feature type="transmembrane region" description="Helical" evidence="7">
    <location>
        <begin position="348"/>
        <end position="367"/>
    </location>
</feature>
<dbReference type="EMBL" id="JAME01000016">
    <property type="protein sequence ID" value="ETX28745.1"/>
    <property type="molecule type" value="Genomic_DNA"/>
</dbReference>
<sequence length="483" mass="49412">MRRSLFLAFADKSVGTLLSVGMMVIVSRLLTPAEVGLFLVASAAVILIETFRDFGVAACIVQERNLTPVIVRSAATIVTLLSAVFGVVVFTGAGWVAGFYGSPEIATLLQVAALGFLFAPISGVRLALLRRDMAFGAVAVIGISANLAGVLTAIALAAAGWGAVSLSWGSVATAAVAAIGALIARPAPEAFRPALAAWRQIVPFGFWSTLVTLLGILNESMPRLLLGRLLGFGAVGVFSRAVSLTQLPDKVLLGAAQPVVLSTFAARLREGGDLRQPCVTAFTIIASFQWPALACLAILADPIVAIMLGAQWTAVVPLLQVTAVAGMALFPATLIFPLLVSMGRIRDFALLNAVLVPLSMSALAVASTFGLSAVAWALVPVNVVQGAAMLWLAKRHAGFEIRALGAGLARAGAVTVAAAAVPMAVVLAAGRDPGMALTGLALGGAAGAWCACLFVVGNPLASEIAALAGRLVSRLPLRQRAGA</sequence>
<feature type="transmembrane region" description="Helical" evidence="7">
    <location>
        <begin position="223"/>
        <end position="242"/>
    </location>
</feature>
<feature type="transmembrane region" description="Helical" evidence="7">
    <location>
        <begin position="373"/>
        <end position="392"/>
    </location>
</feature>
<keyword evidence="9" id="KW-1185">Reference proteome</keyword>
<name>X7F7F6_9RHOB</name>
<feature type="transmembrane region" description="Helical" evidence="7">
    <location>
        <begin position="73"/>
        <end position="96"/>
    </location>
</feature>
<reference evidence="8 9" key="1">
    <citation type="submission" date="2014-01" db="EMBL/GenBank/DDBJ databases">
        <title>Roseivivax isoporae LMG 25204 Genome Sequencing.</title>
        <authorList>
            <person name="Lai Q."/>
            <person name="Li G."/>
            <person name="Shao Z."/>
        </authorList>
    </citation>
    <scope>NUCLEOTIDE SEQUENCE [LARGE SCALE GENOMIC DNA]</scope>
    <source>
        <strain evidence="8 9">LMG 25204</strain>
    </source>
</reference>
<accession>X7F7F6</accession>
<dbReference type="Proteomes" id="UP000023430">
    <property type="component" value="Unassembled WGS sequence"/>
</dbReference>
<evidence type="ECO:0000256" key="3">
    <source>
        <dbReference type="ARBA" id="ARBA00022475"/>
    </source>
</evidence>
<comment type="subcellular location">
    <subcellularLocation>
        <location evidence="1">Cell membrane</location>
        <topology evidence="1">Multi-pass membrane protein</topology>
    </subcellularLocation>
</comment>
<feature type="transmembrane region" description="Helical" evidence="7">
    <location>
        <begin position="435"/>
        <end position="456"/>
    </location>
</feature>
<feature type="transmembrane region" description="Helical" evidence="7">
    <location>
        <begin position="12"/>
        <end position="31"/>
    </location>
</feature>
<dbReference type="AlphaFoldDB" id="X7F7F6"/>
<keyword evidence="4 7" id="KW-0812">Transmembrane</keyword>
<keyword evidence="6 7" id="KW-0472">Membrane</keyword>
<feature type="transmembrane region" description="Helical" evidence="7">
    <location>
        <begin position="108"/>
        <end position="128"/>
    </location>
</feature>
<protein>
    <recommendedName>
        <fullName evidence="10">Polysaccharide biosynthesis protein</fullName>
    </recommendedName>
</protein>
<keyword evidence="5 7" id="KW-1133">Transmembrane helix</keyword>
<feature type="transmembrane region" description="Helical" evidence="7">
    <location>
        <begin position="37"/>
        <end position="61"/>
    </location>
</feature>
<dbReference type="eggNOG" id="COG2244">
    <property type="taxonomic scope" value="Bacteria"/>
</dbReference>
<dbReference type="GO" id="GO:0005886">
    <property type="term" value="C:plasma membrane"/>
    <property type="evidence" value="ECO:0007669"/>
    <property type="project" value="UniProtKB-SubCell"/>
</dbReference>
<feature type="transmembrane region" description="Helical" evidence="7">
    <location>
        <begin position="165"/>
        <end position="184"/>
    </location>
</feature>
<dbReference type="RefSeq" id="WP_043771221.1">
    <property type="nucleotide sequence ID" value="NZ_JAME01000016.1"/>
</dbReference>
<dbReference type="PANTHER" id="PTHR30250">
    <property type="entry name" value="PST FAMILY PREDICTED COLANIC ACID TRANSPORTER"/>
    <property type="match status" value="1"/>
</dbReference>
<evidence type="ECO:0000256" key="2">
    <source>
        <dbReference type="ARBA" id="ARBA00007430"/>
    </source>
</evidence>
<keyword evidence="3" id="KW-1003">Cell membrane</keyword>
<comment type="similarity">
    <text evidence="2">Belongs to the polysaccharide synthase family.</text>
</comment>
<evidence type="ECO:0000256" key="7">
    <source>
        <dbReference type="SAM" id="Phobius"/>
    </source>
</evidence>
<dbReference type="OrthoDB" id="7356923at2"/>
<feature type="transmembrane region" description="Helical" evidence="7">
    <location>
        <begin position="135"/>
        <end position="159"/>
    </location>
</feature>
<feature type="transmembrane region" description="Helical" evidence="7">
    <location>
        <begin position="404"/>
        <end position="429"/>
    </location>
</feature>
<feature type="transmembrane region" description="Helical" evidence="7">
    <location>
        <begin position="292"/>
        <end position="312"/>
    </location>
</feature>
<dbReference type="STRING" id="1449351.RISW2_05445"/>
<evidence type="ECO:0008006" key="10">
    <source>
        <dbReference type="Google" id="ProtNLM"/>
    </source>
</evidence>
<evidence type="ECO:0000313" key="9">
    <source>
        <dbReference type="Proteomes" id="UP000023430"/>
    </source>
</evidence>
<evidence type="ECO:0000256" key="6">
    <source>
        <dbReference type="ARBA" id="ARBA00023136"/>
    </source>
</evidence>
<dbReference type="PANTHER" id="PTHR30250:SF10">
    <property type="entry name" value="LIPOPOLYSACCHARIDE BIOSYNTHESIS PROTEIN WZXC"/>
    <property type="match status" value="1"/>
</dbReference>
<dbReference type="PATRIC" id="fig|1449351.3.peg.2409"/>
<dbReference type="InterPro" id="IPR050833">
    <property type="entry name" value="Poly_Biosynth_Transport"/>
</dbReference>
<evidence type="ECO:0000313" key="8">
    <source>
        <dbReference type="EMBL" id="ETX28745.1"/>
    </source>
</evidence>
<proteinExistence type="inferred from homology"/>
<feature type="transmembrane region" description="Helical" evidence="7">
    <location>
        <begin position="196"/>
        <end position="217"/>
    </location>
</feature>
<dbReference type="Pfam" id="PF13440">
    <property type="entry name" value="Polysacc_synt_3"/>
    <property type="match status" value="1"/>
</dbReference>
<feature type="transmembrane region" description="Helical" evidence="7">
    <location>
        <begin position="318"/>
        <end position="341"/>
    </location>
</feature>
<evidence type="ECO:0000256" key="1">
    <source>
        <dbReference type="ARBA" id="ARBA00004651"/>
    </source>
</evidence>